<keyword evidence="3" id="KW-1133">Transmembrane helix</keyword>
<evidence type="ECO:0000313" key="5">
    <source>
        <dbReference type="EMBL" id="KAJ8308821.1"/>
    </source>
</evidence>
<dbReference type="SMART" id="SM00872">
    <property type="entry name" value="Alpha-mann_mid"/>
    <property type="match status" value="1"/>
</dbReference>
<dbReference type="SUPFAM" id="SSF88713">
    <property type="entry name" value="Glycoside hydrolase/deacetylase"/>
    <property type="match status" value="1"/>
</dbReference>
<dbReference type="SUPFAM" id="SSF88688">
    <property type="entry name" value="Families 57/38 glycoside transferase middle domain"/>
    <property type="match status" value="1"/>
</dbReference>
<dbReference type="Proteomes" id="UP001217089">
    <property type="component" value="Unassembled WGS sequence"/>
</dbReference>
<evidence type="ECO:0000256" key="1">
    <source>
        <dbReference type="ARBA" id="ARBA00022801"/>
    </source>
</evidence>
<evidence type="ECO:0000313" key="6">
    <source>
        <dbReference type="Proteomes" id="UP001217089"/>
    </source>
</evidence>
<dbReference type="Gene3D" id="1.20.1270.50">
    <property type="entry name" value="Glycoside hydrolase family 38, central domain"/>
    <property type="match status" value="1"/>
</dbReference>
<name>A0ABQ9EWX4_TEGGR</name>
<reference evidence="5 6" key="1">
    <citation type="submission" date="2022-12" db="EMBL/GenBank/DDBJ databases">
        <title>Chromosome-level genome of Tegillarca granosa.</title>
        <authorList>
            <person name="Kim J."/>
        </authorList>
    </citation>
    <scope>NUCLEOTIDE SEQUENCE [LARGE SCALE GENOMIC DNA]</scope>
    <source>
        <strain evidence="5">Teg-2019</strain>
        <tissue evidence="5">Adductor muscle</tissue>
    </source>
</reference>
<proteinExistence type="predicted"/>
<protein>
    <recommendedName>
        <fullName evidence="4">Glycoside hydrolase family 38 central domain-containing protein</fullName>
    </recommendedName>
</protein>
<feature type="transmembrane region" description="Helical" evidence="3">
    <location>
        <begin position="7"/>
        <end position="26"/>
    </location>
</feature>
<feature type="domain" description="Glycoside hydrolase family 38 central" evidence="4">
    <location>
        <begin position="461"/>
        <end position="549"/>
    </location>
</feature>
<dbReference type="InterPro" id="IPR027291">
    <property type="entry name" value="Glyco_hydro_38_N_sf"/>
</dbReference>
<comment type="caution">
    <text evidence="5">The sequence shown here is derived from an EMBL/GenBank/DDBJ whole genome shotgun (WGS) entry which is preliminary data.</text>
</comment>
<organism evidence="5 6">
    <name type="scientific">Tegillarca granosa</name>
    <name type="common">Malaysian cockle</name>
    <name type="synonym">Anadara granosa</name>
    <dbReference type="NCBI Taxonomy" id="220873"/>
    <lineage>
        <taxon>Eukaryota</taxon>
        <taxon>Metazoa</taxon>
        <taxon>Spiralia</taxon>
        <taxon>Lophotrochozoa</taxon>
        <taxon>Mollusca</taxon>
        <taxon>Bivalvia</taxon>
        <taxon>Autobranchia</taxon>
        <taxon>Pteriomorphia</taxon>
        <taxon>Arcoida</taxon>
        <taxon>Arcoidea</taxon>
        <taxon>Arcidae</taxon>
        <taxon>Tegillarca</taxon>
    </lineage>
</organism>
<dbReference type="PANTHER" id="PTHR11607:SF70">
    <property type="entry name" value="ALPHA-MANNOSIDASE"/>
    <property type="match status" value="1"/>
</dbReference>
<dbReference type="Pfam" id="PF09261">
    <property type="entry name" value="Alpha-mann_mid"/>
    <property type="match status" value="1"/>
</dbReference>
<dbReference type="Gene3D" id="3.20.110.10">
    <property type="entry name" value="Glycoside hydrolase 38, N terminal domain"/>
    <property type="match status" value="1"/>
</dbReference>
<gene>
    <name evidence="5" type="ORF">KUTeg_013695</name>
</gene>
<evidence type="ECO:0000259" key="4">
    <source>
        <dbReference type="SMART" id="SM00872"/>
    </source>
</evidence>
<dbReference type="InterPro" id="IPR050843">
    <property type="entry name" value="Glycosyl_Hydrlase_38"/>
</dbReference>
<dbReference type="InterPro" id="IPR028995">
    <property type="entry name" value="Glyco_hydro_57/38_cen_sf"/>
</dbReference>
<evidence type="ECO:0000256" key="3">
    <source>
        <dbReference type="SAM" id="Phobius"/>
    </source>
</evidence>
<dbReference type="InterPro" id="IPR037094">
    <property type="entry name" value="Glyco_hydro_38_cen_sf"/>
</dbReference>
<accession>A0ABQ9EWX4</accession>
<evidence type="ECO:0000256" key="2">
    <source>
        <dbReference type="ARBA" id="ARBA00023295"/>
    </source>
</evidence>
<keyword evidence="3" id="KW-0472">Membrane</keyword>
<keyword evidence="3" id="KW-0812">Transmembrane</keyword>
<sequence length="620" mass="73191">MSKRSTLQLVAIVTLCYFAVCIWIYSSLQQKQIFHKFKKIEIDILYIDLNKPCFVGPEPKYQIKGMSSWSLVEKWHRPSIDMCYVGEDPLDNAVDIQLEKEWDNIDVNFPQFILTVSGWIQVVTVDKWDARPIKVIIVPHSHQDPGWLFTFQHYYNIYTKSTLDNMVDKLSGHPQWRFIWSEVIFLSKWWSEASIVQKQKFKRLLSRGQLEIVTGGWVMTDEGTAHYVAMLDQLIEGHQWLKHNLGIIPNISWSVDPFGHSPTMAYLLKKSDQRAMIIQRIHYAVKRHFAKEKNFEFRWRQIWDKNGDTDILTHMMPFLSYSILYSCGPDPHVCCQFDFKAKKCFRGKKTVDVVEVNDENVEKISWSLWEQFQKKASLYRSDTILVPHGDDFRYQNEEEWDKQLLNMEKLMKYINNNPAMKTQVKFGTLTEYINEVTSKIEMDKFPSFSGDFFTYNDRDDQYWSGYFTSRPHYKYMARKLQDLLRSVEILFTLNLAQALKHRRLKLIETIFRYKPDLVTVRQNLGLIQHHDAITGTARPDAVNDYGNRMLASYQSLSKLLGLLTQISLTAEQKHTEITDDGIYVEMNEAWENHNSLLLMNVIRTDVPRYLYVHRQEECVQ</sequence>
<dbReference type="EMBL" id="JARBDR010000657">
    <property type="protein sequence ID" value="KAJ8308821.1"/>
    <property type="molecule type" value="Genomic_DNA"/>
</dbReference>
<dbReference type="InterPro" id="IPR000602">
    <property type="entry name" value="Glyco_hydro_38_N"/>
</dbReference>
<keyword evidence="2" id="KW-0326">Glycosidase</keyword>
<dbReference type="InterPro" id="IPR015341">
    <property type="entry name" value="Glyco_hydro_38_cen"/>
</dbReference>
<dbReference type="PANTHER" id="PTHR11607">
    <property type="entry name" value="ALPHA-MANNOSIDASE"/>
    <property type="match status" value="1"/>
</dbReference>
<dbReference type="InterPro" id="IPR011330">
    <property type="entry name" value="Glyco_hydro/deAcase_b/a-brl"/>
</dbReference>
<keyword evidence="1" id="KW-0378">Hydrolase</keyword>
<keyword evidence="6" id="KW-1185">Reference proteome</keyword>
<dbReference type="Pfam" id="PF01074">
    <property type="entry name" value="Glyco_hydro_38N"/>
    <property type="match status" value="1"/>
</dbReference>